<evidence type="ECO:0000313" key="11">
    <source>
        <dbReference type="EMBL" id="SIT01686.1"/>
    </source>
</evidence>
<dbReference type="EMBL" id="FTOQ01000010">
    <property type="protein sequence ID" value="SIT01686.1"/>
    <property type="molecule type" value="Genomic_DNA"/>
</dbReference>
<keyword evidence="2 9" id="KW-0813">Transport</keyword>
<feature type="transmembrane region" description="Helical" evidence="9">
    <location>
        <begin position="50"/>
        <end position="68"/>
    </location>
</feature>
<proteinExistence type="inferred from homology"/>
<evidence type="ECO:0000259" key="10">
    <source>
        <dbReference type="Pfam" id="PF04290"/>
    </source>
</evidence>
<evidence type="ECO:0000313" key="12">
    <source>
        <dbReference type="Proteomes" id="UP000186684"/>
    </source>
</evidence>
<keyword evidence="12" id="KW-1185">Reference proteome</keyword>
<dbReference type="GO" id="GO:0005886">
    <property type="term" value="C:plasma membrane"/>
    <property type="evidence" value="ECO:0007669"/>
    <property type="project" value="UniProtKB-SubCell"/>
</dbReference>
<feature type="transmembrane region" description="Helical" evidence="9">
    <location>
        <begin position="12"/>
        <end position="30"/>
    </location>
</feature>
<evidence type="ECO:0000256" key="2">
    <source>
        <dbReference type="ARBA" id="ARBA00022448"/>
    </source>
</evidence>
<dbReference type="STRING" id="633194.SAMN05421759_11047"/>
<dbReference type="AlphaFoldDB" id="A0A1N7NTS6"/>
<sequence>MEAILRTVEHIAAALALVAGAAIAVLGALITIDIVGRDFFGASIQGTDEIGGYVLAFVGSLGMALTLLRRGHPRIEIFFRFFPQVLRDCLHVLAQIAMAGFATFMAWHAWGELQTTLRFGSITNTPLQTPLWVPQGVWVIGMIFFALTACLATVHALVLLFTDRAAIERRYGAPTVEEEVSQYVHPGADDARD</sequence>
<evidence type="ECO:0000256" key="6">
    <source>
        <dbReference type="ARBA" id="ARBA00022989"/>
    </source>
</evidence>
<keyword evidence="3" id="KW-1003">Cell membrane</keyword>
<evidence type="ECO:0000256" key="8">
    <source>
        <dbReference type="ARBA" id="ARBA00038436"/>
    </source>
</evidence>
<evidence type="ECO:0000256" key="5">
    <source>
        <dbReference type="ARBA" id="ARBA00022692"/>
    </source>
</evidence>
<accession>A0A1N7NTS6</accession>
<gene>
    <name evidence="11" type="ORF">SAMN05421759_11047</name>
</gene>
<dbReference type="InterPro" id="IPR055348">
    <property type="entry name" value="DctQ"/>
</dbReference>
<organism evidence="11 12">
    <name type="scientific">Roseivivax lentus</name>
    <dbReference type="NCBI Taxonomy" id="633194"/>
    <lineage>
        <taxon>Bacteria</taxon>
        <taxon>Pseudomonadati</taxon>
        <taxon>Pseudomonadota</taxon>
        <taxon>Alphaproteobacteria</taxon>
        <taxon>Rhodobacterales</taxon>
        <taxon>Roseobacteraceae</taxon>
        <taxon>Roseivivax</taxon>
    </lineage>
</organism>
<keyword evidence="6 9" id="KW-1133">Transmembrane helix</keyword>
<evidence type="ECO:0000256" key="4">
    <source>
        <dbReference type="ARBA" id="ARBA00022519"/>
    </source>
</evidence>
<dbReference type="PANTHER" id="PTHR35011:SF10">
    <property type="entry name" value="TRAP TRANSPORTER SMALL PERMEASE PROTEIN"/>
    <property type="match status" value="1"/>
</dbReference>
<evidence type="ECO:0000256" key="3">
    <source>
        <dbReference type="ARBA" id="ARBA00022475"/>
    </source>
</evidence>
<dbReference type="GO" id="GO:0015740">
    <property type="term" value="P:C4-dicarboxylate transport"/>
    <property type="evidence" value="ECO:0007669"/>
    <property type="project" value="TreeGrafter"/>
</dbReference>
<protein>
    <recommendedName>
        <fullName evidence="9">TRAP transporter small permease protein</fullName>
    </recommendedName>
</protein>
<dbReference type="OrthoDB" id="9814265at2"/>
<dbReference type="PANTHER" id="PTHR35011">
    <property type="entry name" value="2,3-DIKETO-L-GULONATE TRAP TRANSPORTER SMALL PERMEASE PROTEIN YIAM"/>
    <property type="match status" value="1"/>
</dbReference>
<feature type="transmembrane region" description="Helical" evidence="9">
    <location>
        <begin position="89"/>
        <end position="110"/>
    </location>
</feature>
<name>A0A1N7NTS6_9RHOB</name>
<evidence type="ECO:0000256" key="7">
    <source>
        <dbReference type="ARBA" id="ARBA00023136"/>
    </source>
</evidence>
<keyword evidence="4 9" id="KW-0997">Cell inner membrane</keyword>
<keyword evidence="7 9" id="KW-0472">Membrane</keyword>
<evidence type="ECO:0000256" key="1">
    <source>
        <dbReference type="ARBA" id="ARBA00004429"/>
    </source>
</evidence>
<comment type="function">
    <text evidence="9">Part of the tripartite ATP-independent periplasmic (TRAP) transport system.</text>
</comment>
<comment type="similarity">
    <text evidence="8 9">Belongs to the TRAP transporter small permease family.</text>
</comment>
<comment type="subcellular location">
    <subcellularLocation>
        <location evidence="1 9">Cell inner membrane</location>
        <topology evidence="1 9">Multi-pass membrane protein</topology>
    </subcellularLocation>
</comment>
<reference evidence="12" key="1">
    <citation type="submission" date="2017-01" db="EMBL/GenBank/DDBJ databases">
        <authorList>
            <person name="Varghese N."/>
            <person name="Submissions S."/>
        </authorList>
    </citation>
    <scope>NUCLEOTIDE SEQUENCE [LARGE SCALE GENOMIC DNA]</scope>
    <source>
        <strain evidence="12">DSM 29430</strain>
    </source>
</reference>
<dbReference type="Pfam" id="PF04290">
    <property type="entry name" value="DctQ"/>
    <property type="match status" value="1"/>
</dbReference>
<dbReference type="Proteomes" id="UP000186684">
    <property type="component" value="Unassembled WGS sequence"/>
</dbReference>
<dbReference type="RefSeq" id="WP_076449116.1">
    <property type="nucleotide sequence ID" value="NZ_FTOQ01000010.1"/>
</dbReference>
<dbReference type="InterPro" id="IPR007387">
    <property type="entry name" value="TRAP_DctQ"/>
</dbReference>
<dbReference type="GO" id="GO:0022857">
    <property type="term" value="F:transmembrane transporter activity"/>
    <property type="evidence" value="ECO:0007669"/>
    <property type="project" value="UniProtKB-UniRule"/>
</dbReference>
<feature type="transmembrane region" description="Helical" evidence="9">
    <location>
        <begin position="137"/>
        <end position="161"/>
    </location>
</feature>
<keyword evidence="5 9" id="KW-0812">Transmembrane</keyword>
<evidence type="ECO:0000256" key="9">
    <source>
        <dbReference type="RuleBase" id="RU369079"/>
    </source>
</evidence>
<comment type="subunit">
    <text evidence="9">The complex comprises the extracytoplasmic solute receptor protein and the two transmembrane proteins.</text>
</comment>
<feature type="domain" description="Tripartite ATP-independent periplasmic transporters DctQ component" evidence="10">
    <location>
        <begin position="28"/>
        <end position="155"/>
    </location>
</feature>